<dbReference type="InterPro" id="IPR017137">
    <property type="entry name" value="Arg-tRNA-P_Trfase_1_euk"/>
</dbReference>
<name>A0A0M3KCH7_ANISI</name>
<evidence type="ECO:0000256" key="1">
    <source>
        <dbReference type="SAM" id="MobiDB-lite"/>
    </source>
</evidence>
<dbReference type="InterPro" id="IPR007471">
    <property type="entry name" value="N-end_Aminoacyl_Trfase_N"/>
</dbReference>
<reference evidence="5" key="1">
    <citation type="submission" date="2017-02" db="UniProtKB">
        <authorList>
            <consortium name="WormBaseParasite"/>
        </authorList>
    </citation>
    <scope>IDENTIFICATION</scope>
</reference>
<accession>A0A0M3KCH7</accession>
<proteinExistence type="predicted"/>
<dbReference type="WBParaSite" id="ASIM_0001867701-mRNA-1">
    <property type="protein sequence ID" value="ASIM_0001867701-mRNA-1"/>
    <property type="gene ID" value="ASIM_0001867701"/>
</dbReference>
<gene>
    <name evidence="3" type="ORF">ASIM_LOCUS18075</name>
</gene>
<keyword evidence="4" id="KW-1185">Reference proteome</keyword>
<dbReference type="GO" id="GO:0005737">
    <property type="term" value="C:cytoplasm"/>
    <property type="evidence" value="ECO:0007669"/>
    <property type="project" value="TreeGrafter"/>
</dbReference>
<dbReference type="Proteomes" id="UP000267096">
    <property type="component" value="Unassembled WGS sequence"/>
</dbReference>
<evidence type="ECO:0000259" key="2">
    <source>
        <dbReference type="Pfam" id="PF04376"/>
    </source>
</evidence>
<dbReference type="OrthoDB" id="74183at2759"/>
<dbReference type="GO" id="GO:0004057">
    <property type="term" value="F:arginyl-tRNA--protein transferase activity"/>
    <property type="evidence" value="ECO:0007669"/>
    <property type="project" value="InterPro"/>
</dbReference>
<dbReference type="PANTHER" id="PTHR21367:SF1">
    <property type="entry name" value="ARGINYL-TRNA--PROTEIN TRANSFERASE 1"/>
    <property type="match status" value="1"/>
</dbReference>
<dbReference type="PANTHER" id="PTHR21367">
    <property type="entry name" value="ARGININE-TRNA-PROTEIN TRANSFERASE 1"/>
    <property type="match status" value="1"/>
</dbReference>
<dbReference type="AlphaFoldDB" id="A0A0M3KCH7"/>
<dbReference type="EMBL" id="UYRR01034999">
    <property type="protein sequence ID" value="VDK63086.1"/>
    <property type="molecule type" value="Genomic_DNA"/>
</dbReference>
<protein>
    <submittedName>
        <fullName evidence="5">Arginyl-tRNA--protein transferase 1 (inferred by orthology to a human protein)</fullName>
    </submittedName>
</protein>
<evidence type="ECO:0000313" key="3">
    <source>
        <dbReference type="EMBL" id="VDK63086.1"/>
    </source>
</evidence>
<reference evidence="3 4" key="2">
    <citation type="submission" date="2018-11" db="EMBL/GenBank/DDBJ databases">
        <authorList>
            <consortium name="Pathogen Informatics"/>
        </authorList>
    </citation>
    <scope>NUCLEOTIDE SEQUENCE [LARGE SCALE GENOMIC DNA]</scope>
</reference>
<feature type="region of interest" description="Disordered" evidence="1">
    <location>
        <begin position="108"/>
        <end position="146"/>
    </location>
</feature>
<dbReference type="Pfam" id="PF04376">
    <property type="entry name" value="ATE_N"/>
    <property type="match status" value="1"/>
</dbReference>
<dbReference type="InterPro" id="IPR030700">
    <property type="entry name" value="N-end_Aminoacyl_Trfase"/>
</dbReference>
<organism evidence="5">
    <name type="scientific">Anisakis simplex</name>
    <name type="common">Herring worm</name>
    <dbReference type="NCBI Taxonomy" id="6269"/>
    <lineage>
        <taxon>Eukaryota</taxon>
        <taxon>Metazoa</taxon>
        <taxon>Ecdysozoa</taxon>
        <taxon>Nematoda</taxon>
        <taxon>Chromadorea</taxon>
        <taxon>Rhabditida</taxon>
        <taxon>Spirurina</taxon>
        <taxon>Ascaridomorpha</taxon>
        <taxon>Ascaridoidea</taxon>
        <taxon>Anisakidae</taxon>
        <taxon>Anisakis</taxon>
        <taxon>Anisakis simplex complex</taxon>
    </lineage>
</organism>
<dbReference type="PIRSF" id="PIRSF037207">
    <property type="entry name" value="ATE1_euk"/>
    <property type="match status" value="1"/>
</dbReference>
<sequence length="333" mass="38877">MHSIVEYVGSTKGGHCGYCKSEDSSKSAVGMMAYSLSVQHYNALLDRGLRRSGRYLYKPDIMETCCPQYTIRLDTNKFVLSRTQKRVLRRMNDFLMYDYRPKKAIRGCDTRKKSTEPSEHQSEKIAPRLDDIPKRDDGRSKKMNKNEDIKFVDEENGDSNCVVGKGVDKRDRGKKKKTIRRERAFARMRSKGINIEEVMKRRAAKEEARRRTLESFILPYDASKFEHHLQVRLVKVGSNEFNEIADESFEVFLKYQTIIHNDTDRSRRSYENFLVNSPLFDSDQSEENRNKVLFDHFNPFHHSICSLNGNPRSFVAFSVEFLFPKSPLISLQR</sequence>
<evidence type="ECO:0000313" key="5">
    <source>
        <dbReference type="WBParaSite" id="ASIM_0001867701-mRNA-1"/>
    </source>
</evidence>
<feature type="domain" description="N-end aminoacyl transferase N-terminal" evidence="2">
    <location>
        <begin position="15"/>
        <end position="86"/>
    </location>
</feature>
<evidence type="ECO:0000313" key="4">
    <source>
        <dbReference type="Proteomes" id="UP000267096"/>
    </source>
</evidence>